<dbReference type="RefSeq" id="WP_015850312.1">
    <property type="nucleotide sequence ID" value="NC_012883.1"/>
</dbReference>
<feature type="transmembrane region" description="Helical" evidence="6">
    <location>
        <begin position="39"/>
        <end position="60"/>
    </location>
</feature>
<protein>
    <submittedName>
        <fullName evidence="7">Lipopolysaccharide O-side chain biosynthesis protein (O-antigen transpoter)</fullName>
    </submittedName>
</protein>
<dbReference type="InterPro" id="IPR002797">
    <property type="entry name" value="Polysacc_synth"/>
</dbReference>
<dbReference type="Proteomes" id="UP000009079">
    <property type="component" value="Chromosome"/>
</dbReference>
<feature type="transmembrane region" description="Helical" evidence="6">
    <location>
        <begin position="215"/>
        <end position="231"/>
    </location>
</feature>
<dbReference type="eggNOG" id="arCOG02209">
    <property type="taxonomic scope" value="Archaea"/>
</dbReference>
<proteinExistence type="predicted"/>
<feature type="transmembrane region" description="Helical" evidence="6">
    <location>
        <begin position="80"/>
        <end position="103"/>
    </location>
</feature>
<comment type="subcellular location">
    <subcellularLocation>
        <location evidence="1">Cell membrane</location>
        <topology evidence="1">Multi-pass membrane protein</topology>
    </subcellularLocation>
</comment>
<dbReference type="OrthoDB" id="19148at2157"/>
<dbReference type="PANTHER" id="PTHR30250:SF11">
    <property type="entry name" value="O-ANTIGEN TRANSPORTER-RELATED"/>
    <property type="match status" value="1"/>
</dbReference>
<keyword evidence="3 6" id="KW-0812">Transmembrane</keyword>
<dbReference type="STRING" id="604354.TSIB_2049"/>
<dbReference type="Pfam" id="PF01943">
    <property type="entry name" value="Polysacc_synt"/>
    <property type="match status" value="1"/>
</dbReference>
<dbReference type="EMBL" id="CP001463">
    <property type="protein sequence ID" value="ACS91096.1"/>
    <property type="molecule type" value="Genomic_DNA"/>
</dbReference>
<sequence length="473" mass="52866">MNTVQRIAKNMAVLFVARVVSMLLGFFYVMYTARYLGPANYGILSFALALTGIFGVIANFGLDPLTVREVARDKSLARKYLANGIVLKLLFGTLTFLIVSLVVNLLGYPEITIKVVYIITISIIIGGINNLFSSIYQAFERMEFMSIGQILQSALFLAFAITAIKLGLNVVHFAMIYLIVNLIVLGYHVVITALKFLRLKIEVDLGFWKSVVREAWPFLGMNVAIMIYFRTDTIMLSKLVGDTAVGIYNAAYKIADLSLLVPSIGVSVVFPVFSRSFKNNLTYFKFLSNLLIKSACYIALPMAIIVTLFSNKIILVIFGQDYLNSISVLEILIWTSAVKYVSMFQGNIMVVINKQKFTFKVTVIMAILNIILNLVLISRYSYVGAAFATLITEITGLTIGFVFMSRWGYNFDLPRLLIVAIATLIMTAILVKITSNVFKAVLLIFIIYLVVVYLAGFTKEDIKILQEHLRLLA</sequence>
<feature type="transmembrane region" description="Helical" evidence="6">
    <location>
        <begin position="416"/>
        <end position="434"/>
    </location>
</feature>
<reference evidence="7 8" key="1">
    <citation type="journal article" date="2009" name="Appl. Environ. Microbiol.">
        <title>Metabolic versatility and indigenous origin of the archaeon Thermococcus sibiricus, isolated from a siberian oil reservoir, as revealed by genome analysis.</title>
        <authorList>
            <person name="Mardanov A.V."/>
            <person name="Ravin N.V."/>
            <person name="Svetlitchnyi V.A."/>
            <person name="Beletsky A.V."/>
            <person name="Miroshnichenko M.L."/>
            <person name="Bonch-Osmolovskaya E.A."/>
            <person name="Skryabin K.G."/>
        </authorList>
    </citation>
    <scope>NUCLEOTIDE SEQUENCE [LARGE SCALE GENOMIC DNA]</scope>
    <source>
        <strain evidence="8">DSM 12597 / MM 739</strain>
    </source>
</reference>
<evidence type="ECO:0000256" key="5">
    <source>
        <dbReference type="ARBA" id="ARBA00023136"/>
    </source>
</evidence>
<dbReference type="AlphaFoldDB" id="C6A0B5"/>
<organism evidence="7 8">
    <name type="scientific">Thermococcus sibiricus (strain DSM 12597 / MM 739)</name>
    <dbReference type="NCBI Taxonomy" id="604354"/>
    <lineage>
        <taxon>Archaea</taxon>
        <taxon>Methanobacteriati</taxon>
        <taxon>Methanobacteriota</taxon>
        <taxon>Thermococci</taxon>
        <taxon>Thermococcales</taxon>
        <taxon>Thermococcaceae</taxon>
        <taxon>Thermococcus</taxon>
    </lineage>
</organism>
<evidence type="ECO:0000256" key="1">
    <source>
        <dbReference type="ARBA" id="ARBA00004651"/>
    </source>
</evidence>
<evidence type="ECO:0000256" key="3">
    <source>
        <dbReference type="ARBA" id="ARBA00022692"/>
    </source>
</evidence>
<keyword evidence="4 6" id="KW-1133">Transmembrane helix</keyword>
<keyword evidence="5 6" id="KW-0472">Membrane</keyword>
<dbReference type="KEGG" id="tsi:TSIB_2049"/>
<evidence type="ECO:0000313" key="7">
    <source>
        <dbReference type="EMBL" id="ACS91096.1"/>
    </source>
</evidence>
<keyword evidence="8" id="KW-1185">Reference proteome</keyword>
<dbReference type="HOGENOM" id="CLU_022017_6_2_2"/>
<feature type="transmembrane region" description="Helical" evidence="6">
    <location>
        <begin position="170"/>
        <end position="194"/>
    </location>
</feature>
<gene>
    <name evidence="7" type="ordered locus">TSIB_2049</name>
</gene>
<dbReference type="InterPro" id="IPR050833">
    <property type="entry name" value="Poly_Biosynth_Transport"/>
</dbReference>
<feature type="transmembrane region" description="Helical" evidence="6">
    <location>
        <begin position="294"/>
        <end position="319"/>
    </location>
</feature>
<evidence type="ECO:0000313" key="8">
    <source>
        <dbReference type="Proteomes" id="UP000009079"/>
    </source>
</evidence>
<dbReference type="GeneID" id="8097063"/>
<evidence type="ECO:0000256" key="2">
    <source>
        <dbReference type="ARBA" id="ARBA00022475"/>
    </source>
</evidence>
<feature type="transmembrane region" description="Helical" evidence="6">
    <location>
        <begin position="440"/>
        <end position="458"/>
    </location>
</feature>
<feature type="transmembrane region" description="Helical" evidence="6">
    <location>
        <begin position="115"/>
        <end position="132"/>
    </location>
</feature>
<feature type="transmembrane region" description="Helical" evidence="6">
    <location>
        <begin position="382"/>
        <end position="404"/>
    </location>
</feature>
<dbReference type="GO" id="GO:0005886">
    <property type="term" value="C:plasma membrane"/>
    <property type="evidence" value="ECO:0007669"/>
    <property type="project" value="UniProtKB-SubCell"/>
</dbReference>
<dbReference type="CDD" id="cd13128">
    <property type="entry name" value="MATE_Wzx_like"/>
    <property type="match status" value="1"/>
</dbReference>
<feature type="transmembrane region" description="Helical" evidence="6">
    <location>
        <begin position="357"/>
        <end position="376"/>
    </location>
</feature>
<feature type="transmembrane region" description="Helical" evidence="6">
    <location>
        <begin position="251"/>
        <end position="273"/>
    </location>
</feature>
<dbReference type="PANTHER" id="PTHR30250">
    <property type="entry name" value="PST FAMILY PREDICTED COLANIC ACID TRANSPORTER"/>
    <property type="match status" value="1"/>
</dbReference>
<name>C6A0B5_THESM</name>
<feature type="transmembrane region" description="Helical" evidence="6">
    <location>
        <begin position="12"/>
        <end position="33"/>
    </location>
</feature>
<accession>C6A0B5</accession>
<evidence type="ECO:0000256" key="6">
    <source>
        <dbReference type="SAM" id="Phobius"/>
    </source>
</evidence>
<feature type="transmembrane region" description="Helical" evidence="6">
    <location>
        <begin position="144"/>
        <end position="164"/>
    </location>
</feature>
<evidence type="ECO:0000256" key="4">
    <source>
        <dbReference type="ARBA" id="ARBA00022989"/>
    </source>
</evidence>
<keyword evidence="2" id="KW-1003">Cell membrane</keyword>